<dbReference type="Pfam" id="PF24536">
    <property type="entry name" value="NXPE4_C"/>
    <property type="match status" value="1"/>
</dbReference>
<evidence type="ECO:0000259" key="1">
    <source>
        <dbReference type="Pfam" id="PF24536"/>
    </source>
</evidence>
<keyword evidence="3" id="KW-1185">Reference proteome</keyword>
<evidence type="ECO:0000313" key="3">
    <source>
        <dbReference type="Proteomes" id="UP000828390"/>
    </source>
</evidence>
<dbReference type="InterPro" id="IPR057106">
    <property type="entry name" value="NXPE4_C"/>
</dbReference>
<accession>A0A9D4F880</accession>
<reference evidence="2" key="2">
    <citation type="submission" date="2020-11" db="EMBL/GenBank/DDBJ databases">
        <authorList>
            <person name="McCartney M.A."/>
            <person name="Auch B."/>
            <person name="Kono T."/>
            <person name="Mallez S."/>
            <person name="Becker A."/>
            <person name="Gohl D.M."/>
            <person name="Silverstein K.A.T."/>
            <person name="Koren S."/>
            <person name="Bechman K.B."/>
            <person name="Herman A."/>
            <person name="Abrahante J.E."/>
            <person name="Garbe J."/>
        </authorList>
    </citation>
    <scope>NUCLEOTIDE SEQUENCE</scope>
    <source>
        <strain evidence="2">Duluth1</strain>
        <tissue evidence="2">Whole animal</tissue>
    </source>
</reference>
<dbReference type="Proteomes" id="UP000828390">
    <property type="component" value="Unassembled WGS sequence"/>
</dbReference>
<dbReference type="EMBL" id="JAIWYP010000007">
    <property type="protein sequence ID" value="KAH3793838.1"/>
    <property type="molecule type" value="Genomic_DNA"/>
</dbReference>
<reference evidence="2" key="1">
    <citation type="journal article" date="2019" name="bioRxiv">
        <title>The Genome of the Zebra Mussel, Dreissena polymorpha: A Resource for Invasive Species Research.</title>
        <authorList>
            <person name="McCartney M.A."/>
            <person name="Auch B."/>
            <person name="Kono T."/>
            <person name="Mallez S."/>
            <person name="Zhang Y."/>
            <person name="Obille A."/>
            <person name="Becker A."/>
            <person name="Abrahante J.E."/>
            <person name="Garbe J."/>
            <person name="Badalamenti J.P."/>
            <person name="Herman A."/>
            <person name="Mangelson H."/>
            <person name="Liachko I."/>
            <person name="Sullivan S."/>
            <person name="Sone E.D."/>
            <person name="Koren S."/>
            <person name="Silverstein K.A.T."/>
            <person name="Beckman K.B."/>
            <person name="Gohl D.M."/>
        </authorList>
    </citation>
    <scope>NUCLEOTIDE SEQUENCE</scope>
    <source>
        <strain evidence="2">Duluth1</strain>
        <tissue evidence="2">Whole animal</tissue>
    </source>
</reference>
<organism evidence="2 3">
    <name type="scientific">Dreissena polymorpha</name>
    <name type="common">Zebra mussel</name>
    <name type="synonym">Mytilus polymorpha</name>
    <dbReference type="NCBI Taxonomy" id="45954"/>
    <lineage>
        <taxon>Eukaryota</taxon>
        <taxon>Metazoa</taxon>
        <taxon>Spiralia</taxon>
        <taxon>Lophotrochozoa</taxon>
        <taxon>Mollusca</taxon>
        <taxon>Bivalvia</taxon>
        <taxon>Autobranchia</taxon>
        <taxon>Heteroconchia</taxon>
        <taxon>Euheterodonta</taxon>
        <taxon>Imparidentia</taxon>
        <taxon>Neoheterodontei</taxon>
        <taxon>Myida</taxon>
        <taxon>Dreissenoidea</taxon>
        <taxon>Dreissenidae</taxon>
        <taxon>Dreissena</taxon>
    </lineage>
</organism>
<sequence length="433" mass="50195">MMIVLSQQIKGDGKLASHMHDHDNGTYSVRIRIPWAGTTVIRVKNAAKIENTCLRLRTMDTYGTSVFSMKNVWGIGGKFLYKNETDFTVCLPSEMMVNHTRVCNYTSINDGLPWFCAHPRPKELSCEHIQSFNAGSFDGVVKANNPLKVYVPSVEHINAVANIEAPANTHDLYIEKPLCKQMQKGLTWKNITNNINGFWMNNTWSLFNCKSYIEHQNNTYRSCLKGKYMYFFGDSTARQYAEFFVNVVLETRPSVNLRRFGENNTYHWRKTFSSFDINVTYLKHAMPFTNPVVPFRGITSVYSELQILSKSSITGDKLIFVFAFHAHFQSFPISVFRDRTRRLVSSIKEFLTLKPKALFFVKGPNYCFDDTHWFDNTLTLVYIEILQQEFESLHDRVVYLDTWSLNVIHETRNIHPGPVTLQNQIRHFMAYVC</sequence>
<feature type="domain" description="NXPE C-terminal" evidence="1">
    <location>
        <begin position="204"/>
        <end position="433"/>
    </location>
</feature>
<protein>
    <recommendedName>
        <fullName evidence="1">NXPE C-terminal domain-containing protein</fullName>
    </recommendedName>
</protein>
<proteinExistence type="predicted"/>
<comment type="caution">
    <text evidence="2">The sequence shown here is derived from an EMBL/GenBank/DDBJ whole genome shotgun (WGS) entry which is preliminary data.</text>
</comment>
<evidence type="ECO:0000313" key="2">
    <source>
        <dbReference type="EMBL" id="KAH3793838.1"/>
    </source>
</evidence>
<dbReference type="AlphaFoldDB" id="A0A9D4F880"/>
<dbReference type="PANTHER" id="PTHR16165:SF5">
    <property type="entry name" value="NXPE FAMILY MEMBER 3"/>
    <property type="match status" value="1"/>
</dbReference>
<gene>
    <name evidence="2" type="ORF">DPMN_147360</name>
</gene>
<name>A0A9D4F880_DREPO</name>
<dbReference type="PANTHER" id="PTHR16165">
    <property type="entry name" value="NXPE FAMILY MEMBER"/>
    <property type="match status" value="1"/>
</dbReference>